<dbReference type="Pfam" id="PF02751">
    <property type="entry name" value="TFIIA_gamma_C"/>
    <property type="match status" value="1"/>
</dbReference>
<feature type="domain" description="Pyruvate phosphate dikinase AMP/ATP-binding" evidence="16">
    <location>
        <begin position="949"/>
        <end position="1152"/>
    </location>
</feature>
<evidence type="ECO:0000256" key="4">
    <source>
        <dbReference type="ARBA" id="ARBA00007837"/>
    </source>
</evidence>
<sequence>MATFELYRRSTIGMCLTETLDEMVSSGTLSPELAIQVLVQFDKSMTEALETQVKSKVSIKGHLHTYRFCDNVWTFILQDALFKNEESQENLNVSGSSNERNVRVEFQLKKCTRKTGSCLSSMLQKGELYSLTLELRDPNINAIEFVLKDSSRDRWLKLNHGNFRVQIPESSAPNLHTPVPKDLIEQAYLLWQSKEDYDNALREVQRQLSNGMSLNELQGSLSYSNRTMADNKEKLKSRMPHSYKRRHNVEKWLQKHDRGLKTSTCMTSSALMDLVEKSMGGGDVVLRQTHHVGNCEIVVLSKIVMGDYHILVATDMRGSTVLHWGVSKFSPGEWLVPPHEILPEKSKLVDGAGQTYFTELSSGKGYFQAFNQLIHGERLIGIGRELSNGYLMKYLDERKMQKVSQSEISEAQDSFTNLLQRIYVNQPNDREIIRLMMACVGRGGQGDVGQRIRDEILVIQKNNNCKTGMIEEWHQKLHNNSSPDDVIICEALLNYVSCGFRIDVYWKTLNAKGLTKDKLASYDRPILSEPCFKTDAKEGLIRNLTPYLRTLKAVHSGADLESAIEICLGSLQKGHDCLSAVRVNSVPGLSPRLHESLKFVKEHIGDEDIGPLMEKLLESHIELHPVLLTSHGRLKDLLFLDLALASAVRTTMERGLKDLNFTHPPEIMFFISLMLENLCLSMVNNEDLIYCTKDWYHVCETYKPNDGQWALKTKAILERLQIVLADRSNYYQKTIQPSAQYLGNLLGVGKWATDIFSEELIRAGSSAILSILLNHFDAILRKIANLGCWQVISPVEVCGLVTSVNDLISMQNKVYKKPTIIIASRVNGEEEIPEGVVAVLTPDTPDVLSHVSIRARNNKAYVGGKSCNLKFLRARVPTWIKIPISDMAKKISSMGKFLCNGDLSKLQAIQEAVLRMNAPLSLINELKSQMRGSGIPWPGDERWNCAWGAIKKFWASKWNERAYISCRKAKLNHDSICMAVLIQEIICADYAFVIHTKNPLSGDTSEIYTEMVKGLGETLVGAYPGRAMSFITKKTNLNFPIVRPSQILLMLINFKLTLTSNVLAWPRSDSNGEDLKGYAGAGLYASVVMDKEEKVVLDYSNDRMIVDKAYQTSLFSRIAEIGKIIEGLFGCPQDIEGVIKDGGTYVVQSRPQI</sequence>
<dbReference type="CDD" id="cd10145">
    <property type="entry name" value="TFIIA_gamma_N"/>
    <property type="match status" value="1"/>
</dbReference>
<dbReference type="Pfam" id="PF02268">
    <property type="entry name" value="TFIIA_gamma_N"/>
    <property type="match status" value="1"/>
</dbReference>
<dbReference type="GO" id="GO:0005672">
    <property type="term" value="C:transcription factor TFIIA complex"/>
    <property type="evidence" value="ECO:0007669"/>
    <property type="project" value="InterPro"/>
</dbReference>
<feature type="domain" description="Alpha-glucan water dikinase-like N-terminal Ig-like" evidence="20">
    <location>
        <begin position="116"/>
        <end position="167"/>
    </location>
</feature>
<dbReference type="SUPFAM" id="SSF47396">
    <property type="entry name" value="Transcription factor IIA (TFIIA), alpha-helical domain"/>
    <property type="match status" value="1"/>
</dbReference>
<dbReference type="InterPro" id="IPR002192">
    <property type="entry name" value="PPDK_AMP/ATP-bd"/>
</dbReference>
<dbReference type="InterPro" id="IPR013815">
    <property type="entry name" value="ATP_grasp_subdomain_1"/>
</dbReference>
<dbReference type="Pfam" id="PF22973">
    <property type="entry name" value="GWD1_pHisD"/>
    <property type="match status" value="1"/>
</dbReference>
<dbReference type="InterPro" id="IPR009088">
    <property type="entry name" value="TFIIA_b-brl"/>
</dbReference>
<dbReference type="Pfam" id="PF23166">
    <property type="entry name" value="Ig_N_CWD1"/>
    <property type="match status" value="2"/>
</dbReference>
<dbReference type="InterPro" id="IPR015871">
    <property type="entry name" value="TFIIA_gsu_C"/>
</dbReference>
<dbReference type="InterPro" id="IPR056301">
    <property type="entry name" value="GWD-like_N_Ig"/>
</dbReference>
<dbReference type="Gene3D" id="3.30.470.20">
    <property type="entry name" value="ATP-grasp fold, B domain"/>
    <property type="match status" value="1"/>
</dbReference>
<feature type="domain" description="Transcription initiation factor IIA gamma subunit N-terminal" evidence="17">
    <location>
        <begin position="4"/>
        <end position="49"/>
    </location>
</feature>
<evidence type="ECO:0000256" key="12">
    <source>
        <dbReference type="ARBA" id="ARBA00023015"/>
    </source>
</evidence>
<keyword evidence="7" id="KW-0479">Metal-binding</keyword>
<evidence type="ECO:0000256" key="6">
    <source>
        <dbReference type="ARBA" id="ARBA00022679"/>
    </source>
</evidence>
<evidence type="ECO:0000259" key="19">
    <source>
        <dbReference type="Pfam" id="PF22973"/>
    </source>
</evidence>
<keyword evidence="12" id="KW-0805">Transcription regulation</keyword>
<dbReference type="InterPro" id="IPR054481">
    <property type="entry name" value="GWD1_pHisD"/>
</dbReference>
<keyword evidence="22" id="KW-1185">Reference proteome</keyword>
<keyword evidence="11" id="KW-0460">Magnesium</keyword>
<keyword evidence="15" id="KW-0119">Carbohydrate metabolism</keyword>
<dbReference type="PANTHER" id="PTHR46999:SF4">
    <property type="entry name" value="ALPHA-GLUCAN WATER DIKINASE 2"/>
    <property type="match status" value="1"/>
</dbReference>
<evidence type="ECO:0000313" key="21">
    <source>
        <dbReference type="EMBL" id="KAF3447271.1"/>
    </source>
</evidence>
<keyword evidence="8" id="KW-0547">Nucleotide-binding</keyword>
<dbReference type="Gene3D" id="1.10.287.190">
    <property type="entry name" value="Transcription factor IIA gamma subunit, alpha-helical domain"/>
    <property type="match status" value="1"/>
</dbReference>
<proteinExistence type="inferred from homology"/>
<dbReference type="FunFam" id="1.10.287.190:FF:000001">
    <property type="entry name" value="Transcription initiation factor IIA subunit 2"/>
    <property type="match status" value="1"/>
</dbReference>
<evidence type="ECO:0000256" key="15">
    <source>
        <dbReference type="ARBA" id="ARBA00023277"/>
    </source>
</evidence>
<dbReference type="CDD" id="cd10014">
    <property type="entry name" value="TFIIA_gamma_C"/>
    <property type="match status" value="1"/>
</dbReference>
<comment type="subunit">
    <text evidence="5">Homodimer.</text>
</comment>
<keyword evidence="6" id="KW-0808">Transferase</keyword>
<evidence type="ECO:0000259" key="16">
    <source>
        <dbReference type="Pfam" id="PF01326"/>
    </source>
</evidence>
<reference evidence="21" key="1">
    <citation type="submission" date="2020-03" db="EMBL/GenBank/DDBJ databases">
        <title>A high-quality chromosome-level genome assembly of a woody plant with both climbing and erect habits, Rhamnella rubrinervis.</title>
        <authorList>
            <person name="Lu Z."/>
            <person name="Yang Y."/>
            <person name="Zhu X."/>
            <person name="Sun Y."/>
        </authorList>
    </citation>
    <scope>NUCLEOTIDE SEQUENCE</scope>
    <source>
        <strain evidence="21">BYM</strain>
        <tissue evidence="21">Leaf</tissue>
    </source>
</reference>
<evidence type="ECO:0000256" key="10">
    <source>
        <dbReference type="ARBA" id="ARBA00022840"/>
    </source>
</evidence>
<accession>A0A8K0H7C6</accession>
<feature type="domain" description="Alpha-glucan water dikinase-like N-terminal Ig-like" evidence="20">
    <location>
        <begin position="307"/>
        <end position="363"/>
    </location>
</feature>
<dbReference type="Gene3D" id="2.30.18.10">
    <property type="entry name" value="Transcription factor IIA (TFIIA), beta-barrel domain"/>
    <property type="match status" value="1"/>
</dbReference>
<evidence type="ECO:0000256" key="8">
    <source>
        <dbReference type="ARBA" id="ARBA00022741"/>
    </source>
</evidence>
<keyword evidence="9" id="KW-0418">Kinase</keyword>
<dbReference type="GO" id="GO:0016301">
    <property type="term" value="F:kinase activity"/>
    <property type="evidence" value="ECO:0007669"/>
    <property type="project" value="UniProtKB-KW"/>
</dbReference>
<comment type="subcellular location">
    <subcellularLocation>
        <location evidence="2">Nucleus</location>
    </subcellularLocation>
</comment>
<dbReference type="Pfam" id="PF01326">
    <property type="entry name" value="PPDK_N"/>
    <property type="match status" value="1"/>
</dbReference>
<dbReference type="AlphaFoldDB" id="A0A8K0H7C6"/>
<dbReference type="Gene3D" id="3.30.1490.20">
    <property type="entry name" value="ATP-grasp fold, A domain"/>
    <property type="match status" value="1"/>
</dbReference>
<evidence type="ECO:0000256" key="2">
    <source>
        <dbReference type="ARBA" id="ARBA00004123"/>
    </source>
</evidence>
<evidence type="ECO:0000313" key="22">
    <source>
        <dbReference type="Proteomes" id="UP000796880"/>
    </source>
</evidence>
<evidence type="ECO:0000256" key="9">
    <source>
        <dbReference type="ARBA" id="ARBA00022777"/>
    </source>
</evidence>
<evidence type="ECO:0000256" key="1">
    <source>
        <dbReference type="ARBA" id="ARBA00001946"/>
    </source>
</evidence>
<evidence type="ECO:0000259" key="20">
    <source>
        <dbReference type="Pfam" id="PF23166"/>
    </source>
</evidence>
<feature type="domain" description="Alpha-glucan water dikinase phosphohistidine-like" evidence="19">
    <location>
        <begin position="788"/>
        <end position="860"/>
    </location>
</feature>
<dbReference type="GO" id="GO:0005524">
    <property type="term" value="F:ATP binding"/>
    <property type="evidence" value="ECO:0007669"/>
    <property type="project" value="UniProtKB-KW"/>
</dbReference>
<keyword evidence="10" id="KW-0067">ATP-binding</keyword>
<comment type="similarity">
    <text evidence="4">Belongs to the PEP-utilizing enzyme family.</text>
</comment>
<evidence type="ECO:0000256" key="3">
    <source>
        <dbReference type="ARBA" id="ARBA00007675"/>
    </source>
</evidence>
<dbReference type="PANTHER" id="PTHR46999">
    <property type="entry name" value="ALPHA-GLUCAN WATER DIKINASE 1, CHLOROPLASTIC-RELATED"/>
    <property type="match status" value="1"/>
</dbReference>
<evidence type="ECO:0000256" key="11">
    <source>
        <dbReference type="ARBA" id="ARBA00022842"/>
    </source>
</evidence>
<dbReference type="OrthoDB" id="6123450at2759"/>
<dbReference type="InterPro" id="IPR009083">
    <property type="entry name" value="TFIIA_a-hlx"/>
</dbReference>
<evidence type="ECO:0000259" key="17">
    <source>
        <dbReference type="Pfam" id="PF02268"/>
    </source>
</evidence>
<comment type="similarity">
    <text evidence="3">Belongs to the TFIIA subunit 2 family.</text>
</comment>
<dbReference type="GO" id="GO:0006367">
    <property type="term" value="P:transcription initiation at RNA polymerase II promoter"/>
    <property type="evidence" value="ECO:0007669"/>
    <property type="project" value="InterPro"/>
</dbReference>
<evidence type="ECO:0000259" key="18">
    <source>
        <dbReference type="Pfam" id="PF02751"/>
    </source>
</evidence>
<evidence type="ECO:0000256" key="5">
    <source>
        <dbReference type="ARBA" id="ARBA00011738"/>
    </source>
</evidence>
<dbReference type="GO" id="GO:0046872">
    <property type="term" value="F:metal ion binding"/>
    <property type="evidence" value="ECO:0007669"/>
    <property type="project" value="UniProtKB-KW"/>
</dbReference>
<name>A0A8K0H7C6_9ROSA</name>
<evidence type="ECO:0000256" key="14">
    <source>
        <dbReference type="ARBA" id="ARBA00023242"/>
    </source>
</evidence>
<evidence type="ECO:0000256" key="13">
    <source>
        <dbReference type="ARBA" id="ARBA00023163"/>
    </source>
</evidence>
<keyword evidence="14" id="KW-0539">Nucleus</keyword>
<comment type="cofactor">
    <cofactor evidence="1">
        <name>Mg(2+)</name>
        <dbReference type="ChEBI" id="CHEBI:18420"/>
    </cofactor>
</comment>
<gene>
    <name evidence="21" type="ORF">FNV43_RR12451</name>
</gene>
<keyword evidence="13" id="KW-0804">Transcription</keyword>
<evidence type="ECO:0000256" key="7">
    <source>
        <dbReference type="ARBA" id="ARBA00022723"/>
    </source>
</evidence>
<feature type="domain" description="Transcription initiation factor IIA gamma subunit C-terminal" evidence="18">
    <location>
        <begin position="60"/>
        <end position="92"/>
    </location>
</feature>
<dbReference type="EMBL" id="VOIH02000005">
    <property type="protein sequence ID" value="KAF3447271.1"/>
    <property type="molecule type" value="Genomic_DNA"/>
</dbReference>
<dbReference type="InterPro" id="IPR015872">
    <property type="entry name" value="TFIIA_gsu_N"/>
</dbReference>
<protein>
    <submittedName>
        <fullName evidence="21">Uncharacterized protein</fullName>
    </submittedName>
</protein>
<dbReference type="SUPFAM" id="SSF50784">
    <property type="entry name" value="Transcription factor IIA (TFIIA), beta-barrel domain"/>
    <property type="match status" value="1"/>
</dbReference>
<comment type="caution">
    <text evidence="21">The sequence shown here is derived from an EMBL/GenBank/DDBJ whole genome shotgun (WGS) entry which is preliminary data.</text>
</comment>
<dbReference type="SUPFAM" id="SSF56059">
    <property type="entry name" value="Glutathione synthetase ATP-binding domain-like"/>
    <property type="match status" value="1"/>
</dbReference>
<dbReference type="Proteomes" id="UP000796880">
    <property type="component" value="Unassembled WGS sequence"/>
</dbReference>
<organism evidence="21 22">
    <name type="scientific">Rhamnella rubrinervis</name>
    <dbReference type="NCBI Taxonomy" id="2594499"/>
    <lineage>
        <taxon>Eukaryota</taxon>
        <taxon>Viridiplantae</taxon>
        <taxon>Streptophyta</taxon>
        <taxon>Embryophyta</taxon>
        <taxon>Tracheophyta</taxon>
        <taxon>Spermatophyta</taxon>
        <taxon>Magnoliopsida</taxon>
        <taxon>eudicotyledons</taxon>
        <taxon>Gunneridae</taxon>
        <taxon>Pentapetalae</taxon>
        <taxon>rosids</taxon>
        <taxon>fabids</taxon>
        <taxon>Rosales</taxon>
        <taxon>Rhamnaceae</taxon>
        <taxon>rhamnoid group</taxon>
        <taxon>Rhamneae</taxon>
        <taxon>Rhamnella</taxon>
    </lineage>
</organism>